<proteinExistence type="predicted"/>
<dbReference type="RefSeq" id="WP_072659130.1">
    <property type="nucleotide sequence ID" value="NZ_BDFD01000004.1"/>
</dbReference>
<dbReference type="EMBL" id="BDFD01000004">
    <property type="protein sequence ID" value="GAV19808.1"/>
    <property type="molecule type" value="Genomic_DNA"/>
</dbReference>
<dbReference type="Proteomes" id="UP000231632">
    <property type="component" value="Unassembled WGS sequence"/>
</dbReference>
<sequence length="109" mass="11888">MFAHPVYGASFEGFIIENILVQLPHWQASYFRSSNGAEADLVLEKGGQTVAIEIKSSTSPKLSKGNWSAFDVLRPDQCYVVAPVDCTYSLGKNVMAMTIDGVIEEISSL</sequence>
<keyword evidence="3" id="KW-1185">Reference proteome</keyword>
<evidence type="ECO:0000313" key="2">
    <source>
        <dbReference type="EMBL" id="GAV19808.1"/>
    </source>
</evidence>
<feature type="domain" description="DUF4143" evidence="1">
    <location>
        <begin position="3"/>
        <end position="57"/>
    </location>
</feature>
<dbReference type="PANTHER" id="PTHR43566">
    <property type="entry name" value="CONSERVED PROTEIN"/>
    <property type="match status" value="1"/>
</dbReference>
<evidence type="ECO:0000313" key="3">
    <source>
        <dbReference type="Proteomes" id="UP000231632"/>
    </source>
</evidence>
<accession>A0A1L8CLL4</accession>
<reference evidence="2 3" key="1">
    <citation type="journal article" date="2017" name="Arch. Microbiol.">
        <title>Mariprofundus micogutta sp. nov., a novel iron-oxidizing zetaproteobacterium isolated from a deep-sea hydrothermal field at the Bayonnaise knoll of the Izu-Ogasawara arc, and a description of Mariprofundales ord. nov. and Zetaproteobacteria classis nov.</title>
        <authorList>
            <person name="Makita H."/>
            <person name="Tanaka E."/>
            <person name="Mitsunobu S."/>
            <person name="Miyazaki M."/>
            <person name="Nunoura T."/>
            <person name="Uematsu K."/>
            <person name="Takaki Y."/>
            <person name="Nishi S."/>
            <person name="Shimamura S."/>
            <person name="Takai K."/>
        </authorList>
    </citation>
    <scope>NUCLEOTIDE SEQUENCE [LARGE SCALE GENOMIC DNA]</scope>
    <source>
        <strain evidence="2 3">ET2</strain>
    </source>
</reference>
<organism evidence="2 3">
    <name type="scientific">Mariprofundus micogutta</name>
    <dbReference type="NCBI Taxonomy" id="1921010"/>
    <lineage>
        <taxon>Bacteria</taxon>
        <taxon>Pseudomonadati</taxon>
        <taxon>Pseudomonadota</taxon>
        <taxon>Candidatius Mariprofundia</taxon>
        <taxon>Mariprofundales</taxon>
        <taxon>Mariprofundaceae</taxon>
        <taxon>Mariprofundus</taxon>
    </lineage>
</organism>
<dbReference type="STRING" id="1921010.MMIC_P0766"/>
<comment type="caution">
    <text evidence="2">The sequence shown here is derived from an EMBL/GenBank/DDBJ whole genome shotgun (WGS) entry which is preliminary data.</text>
</comment>
<dbReference type="OrthoDB" id="9771844at2"/>
<evidence type="ECO:0000259" key="1">
    <source>
        <dbReference type="Pfam" id="PF13635"/>
    </source>
</evidence>
<protein>
    <recommendedName>
        <fullName evidence="1">DUF4143 domain-containing protein</fullName>
    </recommendedName>
</protein>
<dbReference type="InterPro" id="IPR025420">
    <property type="entry name" value="DUF4143"/>
</dbReference>
<dbReference type="PANTHER" id="PTHR43566:SF2">
    <property type="entry name" value="DUF4143 DOMAIN-CONTAINING PROTEIN"/>
    <property type="match status" value="1"/>
</dbReference>
<dbReference type="Pfam" id="PF13635">
    <property type="entry name" value="DUF4143"/>
    <property type="match status" value="1"/>
</dbReference>
<gene>
    <name evidence="2" type="ORF">MMIC_P0766</name>
</gene>
<dbReference type="AlphaFoldDB" id="A0A1L8CLL4"/>
<name>A0A1L8CLL4_9PROT</name>